<sequence length="100" mass="10765">MAAESTKPSRFRKEPPSWDGDGGEAPRFRRRGCRLRRRGRWRGRASSLPSDAETATVWAISPSSSGAPASGTGVVAGERRRQIGTRPAAATVFQGRCGHT</sequence>
<accession>A0A0A9BY94</accession>
<protein>
    <submittedName>
        <fullName evidence="2">Uncharacterized protein</fullName>
    </submittedName>
</protein>
<evidence type="ECO:0000256" key="1">
    <source>
        <dbReference type="SAM" id="MobiDB-lite"/>
    </source>
</evidence>
<feature type="region of interest" description="Disordered" evidence="1">
    <location>
        <begin position="61"/>
        <end position="100"/>
    </location>
</feature>
<dbReference type="AlphaFoldDB" id="A0A0A9BY94"/>
<reference evidence="2" key="2">
    <citation type="journal article" date="2015" name="Data Brief">
        <title>Shoot transcriptome of the giant reed, Arundo donax.</title>
        <authorList>
            <person name="Barrero R.A."/>
            <person name="Guerrero F.D."/>
            <person name="Moolhuijzen P."/>
            <person name="Goolsby J.A."/>
            <person name="Tidwell J."/>
            <person name="Bellgard S.E."/>
            <person name="Bellgard M.I."/>
        </authorList>
    </citation>
    <scope>NUCLEOTIDE SEQUENCE</scope>
    <source>
        <tissue evidence="2">Shoot tissue taken approximately 20 cm above the soil surface</tissue>
    </source>
</reference>
<evidence type="ECO:0000313" key="2">
    <source>
        <dbReference type="EMBL" id="JAD64242.1"/>
    </source>
</evidence>
<proteinExistence type="predicted"/>
<reference evidence="2" key="1">
    <citation type="submission" date="2014-09" db="EMBL/GenBank/DDBJ databases">
        <authorList>
            <person name="Magalhaes I.L.F."/>
            <person name="Oliveira U."/>
            <person name="Santos F.R."/>
            <person name="Vidigal T.H.D.A."/>
            <person name="Brescovit A.D."/>
            <person name="Santos A.J."/>
        </authorList>
    </citation>
    <scope>NUCLEOTIDE SEQUENCE</scope>
    <source>
        <tissue evidence="2">Shoot tissue taken approximately 20 cm above the soil surface</tissue>
    </source>
</reference>
<feature type="compositionally biased region" description="Low complexity" evidence="1">
    <location>
        <begin position="61"/>
        <end position="71"/>
    </location>
</feature>
<organism evidence="2">
    <name type="scientific">Arundo donax</name>
    <name type="common">Giant reed</name>
    <name type="synonym">Donax arundinaceus</name>
    <dbReference type="NCBI Taxonomy" id="35708"/>
    <lineage>
        <taxon>Eukaryota</taxon>
        <taxon>Viridiplantae</taxon>
        <taxon>Streptophyta</taxon>
        <taxon>Embryophyta</taxon>
        <taxon>Tracheophyta</taxon>
        <taxon>Spermatophyta</taxon>
        <taxon>Magnoliopsida</taxon>
        <taxon>Liliopsida</taxon>
        <taxon>Poales</taxon>
        <taxon>Poaceae</taxon>
        <taxon>PACMAD clade</taxon>
        <taxon>Arundinoideae</taxon>
        <taxon>Arundineae</taxon>
        <taxon>Arundo</taxon>
    </lineage>
</organism>
<dbReference type="EMBL" id="GBRH01233653">
    <property type="protein sequence ID" value="JAD64242.1"/>
    <property type="molecule type" value="Transcribed_RNA"/>
</dbReference>
<feature type="region of interest" description="Disordered" evidence="1">
    <location>
        <begin position="1"/>
        <end position="31"/>
    </location>
</feature>
<name>A0A0A9BY94_ARUDO</name>